<feature type="compositionally biased region" description="Polar residues" evidence="6">
    <location>
        <begin position="9"/>
        <end position="18"/>
    </location>
</feature>
<dbReference type="InterPro" id="IPR043594">
    <property type="entry name" value="HMGL"/>
</dbReference>
<dbReference type="PANTHER" id="PTHR42738:SF7">
    <property type="entry name" value="HYDROXYMETHYLGLUTARYL-COA LYASE"/>
    <property type="match status" value="1"/>
</dbReference>
<evidence type="ECO:0000256" key="3">
    <source>
        <dbReference type="ARBA" id="ARBA00022723"/>
    </source>
</evidence>
<accession>A0ABP8JM11</accession>
<evidence type="ECO:0000313" key="9">
    <source>
        <dbReference type="Proteomes" id="UP001500642"/>
    </source>
</evidence>
<dbReference type="Pfam" id="PF00682">
    <property type="entry name" value="HMGL-like"/>
    <property type="match status" value="1"/>
</dbReference>
<gene>
    <name evidence="8" type="ORF">GCM10023167_21080</name>
</gene>
<proteinExistence type="inferred from homology"/>
<keyword evidence="4 8" id="KW-0456">Lyase</keyword>
<evidence type="ECO:0000256" key="5">
    <source>
        <dbReference type="RuleBase" id="RU003523"/>
    </source>
</evidence>
<comment type="similarity">
    <text evidence="1">Belongs to the HMG-CoA lyase family.</text>
</comment>
<comment type="similarity">
    <text evidence="5">Belongs to the alpha-IPM synthase/homocitrate synthase family.</text>
</comment>
<feature type="region of interest" description="Disordered" evidence="6">
    <location>
        <begin position="339"/>
        <end position="359"/>
    </location>
</feature>
<dbReference type="InterPro" id="IPR013785">
    <property type="entry name" value="Aldolase_TIM"/>
</dbReference>
<evidence type="ECO:0000256" key="2">
    <source>
        <dbReference type="ARBA" id="ARBA00022679"/>
    </source>
</evidence>
<dbReference type="SUPFAM" id="SSF51569">
    <property type="entry name" value="Aldolase"/>
    <property type="match status" value="1"/>
</dbReference>
<dbReference type="PROSITE" id="PS50991">
    <property type="entry name" value="PYR_CT"/>
    <property type="match status" value="1"/>
</dbReference>
<dbReference type="InterPro" id="IPR002034">
    <property type="entry name" value="AIPM/Hcit_synth_CS"/>
</dbReference>
<dbReference type="InterPro" id="IPR000891">
    <property type="entry name" value="PYR_CT"/>
</dbReference>
<comment type="caution">
    <text evidence="8">The sequence shown here is derived from an EMBL/GenBank/DDBJ whole genome shotgun (WGS) entry which is preliminary data.</text>
</comment>
<evidence type="ECO:0000259" key="7">
    <source>
        <dbReference type="PROSITE" id="PS50991"/>
    </source>
</evidence>
<dbReference type="Gene3D" id="3.20.20.70">
    <property type="entry name" value="Aldolase class I"/>
    <property type="match status" value="1"/>
</dbReference>
<dbReference type="Proteomes" id="UP001500642">
    <property type="component" value="Unassembled WGS sequence"/>
</dbReference>
<dbReference type="NCBIfam" id="NF004283">
    <property type="entry name" value="PRK05692.1"/>
    <property type="match status" value="1"/>
</dbReference>
<feature type="domain" description="Pyruvate carboxyltransferase" evidence="7">
    <location>
        <begin position="49"/>
        <end position="318"/>
    </location>
</feature>
<name>A0ABP8JM11_9MICO</name>
<dbReference type="EMBL" id="BAABGL010000015">
    <property type="protein sequence ID" value="GAA4392664.1"/>
    <property type="molecule type" value="Genomic_DNA"/>
</dbReference>
<evidence type="ECO:0000256" key="4">
    <source>
        <dbReference type="ARBA" id="ARBA00023239"/>
    </source>
</evidence>
<dbReference type="PROSITE" id="PS00815">
    <property type="entry name" value="AIPM_HOMOCIT_SYNTH_1"/>
    <property type="match status" value="1"/>
</dbReference>
<keyword evidence="3" id="KW-0479">Metal-binding</keyword>
<keyword evidence="9" id="KW-1185">Reference proteome</keyword>
<evidence type="ECO:0000256" key="1">
    <source>
        <dbReference type="ARBA" id="ARBA00009405"/>
    </source>
</evidence>
<evidence type="ECO:0000313" key="8">
    <source>
        <dbReference type="EMBL" id="GAA4392664.1"/>
    </source>
</evidence>
<keyword evidence="2 5" id="KW-0808">Transferase</keyword>
<organism evidence="8 9">
    <name type="scientific">Brevibacterium pityocampae</name>
    <dbReference type="NCBI Taxonomy" id="506594"/>
    <lineage>
        <taxon>Bacteria</taxon>
        <taxon>Bacillati</taxon>
        <taxon>Actinomycetota</taxon>
        <taxon>Actinomycetes</taxon>
        <taxon>Micrococcales</taxon>
        <taxon>Brevibacteriaceae</taxon>
        <taxon>Brevibacterium</taxon>
    </lineage>
</organism>
<sequence>MQRGMVTGVMQSTPSAQHTAREAHAPRQEQSAAPASAAPATPADPPTRVEILDTTLRDGLQIEKSIVPTEVKIALGQQLASAGLTQLEIGAFVNPKKVPQMSDTAEVLAGLQPLEEIGVDLYTLVFNRKGAERAADAGAKNVKLVISASEGHSQANSDSSIAQAADRLLDAIDALKPHGIRFDIATAVSFFCPFDGITDVEKLLPILRTFTDAGAHGIGLADTVGNSNPGLLSRTTTAVLAEFPGHPVNLHLHDTYNFGMANVYAALQLGIAHFDAAMGGLGGCPFAPGAAGNIGTDDLVHLLHREGVATGVDVDRLAAIRTPLTAAVGHPLTSSLSGIPATPSELLEPLPARTAGGAA</sequence>
<feature type="compositionally biased region" description="Low complexity" evidence="6">
    <location>
        <begin position="28"/>
        <end position="41"/>
    </location>
</feature>
<protein>
    <submittedName>
        <fullName evidence="8">Hydroxymethylglutaryl-CoA lyase</fullName>
    </submittedName>
</protein>
<feature type="region of interest" description="Disordered" evidence="6">
    <location>
        <begin position="1"/>
        <end position="47"/>
    </location>
</feature>
<evidence type="ECO:0000256" key="6">
    <source>
        <dbReference type="SAM" id="MobiDB-lite"/>
    </source>
</evidence>
<dbReference type="CDD" id="cd07938">
    <property type="entry name" value="DRE_TIM_HMGL"/>
    <property type="match status" value="1"/>
</dbReference>
<dbReference type="PANTHER" id="PTHR42738">
    <property type="entry name" value="HYDROXYMETHYLGLUTARYL-COA LYASE"/>
    <property type="match status" value="1"/>
</dbReference>
<reference evidence="9" key="1">
    <citation type="journal article" date="2019" name="Int. J. Syst. Evol. Microbiol.">
        <title>The Global Catalogue of Microorganisms (GCM) 10K type strain sequencing project: providing services to taxonomists for standard genome sequencing and annotation.</title>
        <authorList>
            <consortium name="The Broad Institute Genomics Platform"/>
            <consortium name="The Broad Institute Genome Sequencing Center for Infectious Disease"/>
            <person name="Wu L."/>
            <person name="Ma J."/>
        </authorList>
    </citation>
    <scope>NUCLEOTIDE SEQUENCE [LARGE SCALE GENOMIC DNA]</scope>
    <source>
        <strain evidence="9">JCM 17808</strain>
    </source>
</reference>
<dbReference type="GO" id="GO:0016829">
    <property type="term" value="F:lyase activity"/>
    <property type="evidence" value="ECO:0007669"/>
    <property type="project" value="UniProtKB-KW"/>
</dbReference>